<dbReference type="RefSeq" id="WP_179795749.1">
    <property type="nucleotide sequence ID" value="NZ_BAABHP010000020.1"/>
</dbReference>
<dbReference type="AlphaFoldDB" id="A0A7Y9DZC0"/>
<accession>A0A7Y9DZC0</accession>
<dbReference type="EMBL" id="JACCBN010000001">
    <property type="protein sequence ID" value="NYD38277.1"/>
    <property type="molecule type" value="Genomic_DNA"/>
</dbReference>
<name>A0A7Y9DZC0_9PSEU</name>
<gene>
    <name evidence="2" type="ORF">BJ983_004379</name>
</gene>
<proteinExistence type="predicted"/>
<feature type="region of interest" description="Disordered" evidence="1">
    <location>
        <begin position="1"/>
        <end position="52"/>
    </location>
</feature>
<organism evidence="2 3">
    <name type="scientific">Actinomycetospora corticicola</name>
    <dbReference type="NCBI Taxonomy" id="663602"/>
    <lineage>
        <taxon>Bacteria</taxon>
        <taxon>Bacillati</taxon>
        <taxon>Actinomycetota</taxon>
        <taxon>Actinomycetes</taxon>
        <taxon>Pseudonocardiales</taxon>
        <taxon>Pseudonocardiaceae</taxon>
        <taxon>Actinomycetospora</taxon>
    </lineage>
</organism>
<dbReference type="Proteomes" id="UP000535890">
    <property type="component" value="Unassembled WGS sequence"/>
</dbReference>
<evidence type="ECO:0000256" key="1">
    <source>
        <dbReference type="SAM" id="MobiDB-lite"/>
    </source>
</evidence>
<protein>
    <submittedName>
        <fullName evidence="2">Uncharacterized protein</fullName>
    </submittedName>
</protein>
<feature type="compositionally biased region" description="Basic and acidic residues" evidence="1">
    <location>
        <begin position="42"/>
        <end position="52"/>
    </location>
</feature>
<sequence>MSDEKQTDPATVVPPAEQLTGESAEPDRPAVSDVFPAGEASSEEHLEPNEGR</sequence>
<reference evidence="2 3" key="1">
    <citation type="submission" date="2020-07" db="EMBL/GenBank/DDBJ databases">
        <title>Sequencing the genomes of 1000 actinobacteria strains.</title>
        <authorList>
            <person name="Klenk H.-P."/>
        </authorList>
    </citation>
    <scope>NUCLEOTIDE SEQUENCE [LARGE SCALE GENOMIC DNA]</scope>
    <source>
        <strain evidence="2 3">DSM 45772</strain>
    </source>
</reference>
<evidence type="ECO:0000313" key="3">
    <source>
        <dbReference type="Proteomes" id="UP000535890"/>
    </source>
</evidence>
<evidence type="ECO:0000313" key="2">
    <source>
        <dbReference type="EMBL" id="NYD38277.1"/>
    </source>
</evidence>
<keyword evidence="3" id="KW-1185">Reference proteome</keyword>
<comment type="caution">
    <text evidence="2">The sequence shown here is derived from an EMBL/GenBank/DDBJ whole genome shotgun (WGS) entry which is preliminary data.</text>
</comment>